<gene>
    <name evidence="5" type="ORF">X841_04225</name>
</gene>
<proteinExistence type="predicted"/>
<organism evidence="5 6">
    <name type="scientific">Streptococcus thermophilus M17PTZA496</name>
    <dbReference type="NCBI Taxonomy" id="1433289"/>
    <lineage>
        <taxon>Bacteria</taxon>
        <taxon>Bacillati</taxon>
        <taxon>Bacillota</taxon>
        <taxon>Bacilli</taxon>
        <taxon>Lactobacillales</taxon>
        <taxon>Streptococcaceae</taxon>
        <taxon>Streptococcus</taxon>
    </lineage>
</organism>
<dbReference type="Gene3D" id="1.10.10.10">
    <property type="entry name" value="Winged helix-like DNA-binding domain superfamily/Winged helix DNA-binding domain"/>
    <property type="match status" value="1"/>
</dbReference>
<keyword evidence="1" id="KW-0805">Transcription regulation</keyword>
<dbReference type="InterPro" id="IPR011991">
    <property type="entry name" value="ArsR-like_HTH"/>
</dbReference>
<dbReference type="PRINTS" id="PR00778">
    <property type="entry name" value="HTHARSR"/>
</dbReference>
<dbReference type="SUPFAM" id="SSF46785">
    <property type="entry name" value="Winged helix' DNA-binding domain"/>
    <property type="match status" value="1"/>
</dbReference>
<dbReference type="NCBIfam" id="NF033788">
    <property type="entry name" value="HTH_metalloreg"/>
    <property type="match status" value="1"/>
</dbReference>
<dbReference type="GO" id="GO:0003700">
    <property type="term" value="F:DNA-binding transcription factor activity"/>
    <property type="evidence" value="ECO:0007669"/>
    <property type="project" value="InterPro"/>
</dbReference>
<dbReference type="PANTHER" id="PTHR33154:SF33">
    <property type="entry name" value="TRANSCRIPTIONAL REPRESSOR SDPR"/>
    <property type="match status" value="1"/>
</dbReference>
<dbReference type="PANTHER" id="PTHR33154">
    <property type="entry name" value="TRANSCRIPTIONAL REGULATOR, ARSR FAMILY"/>
    <property type="match status" value="1"/>
</dbReference>
<dbReference type="PATRIC" id="fig|1433289.7.peg.850"/>
<dbReference type="Proteomes" id="UP000024559">
    <property type="component" value="Chromosome"/>
</dbReference>
<dbReference type="HOGENOM" id="CLU_070330_0_0_9"/>
<dbReference type="RefSeq" id="WP_084828683.1">
    <property type="nucleotide sequence ID" value="NZ_CM002372.1"/>
</dbReference>
<keyword evidence="2" id="KW-0238">DNA-binding</keyword>
<dbReference type="InterPro" id="IPR036388">
    <property type="entry name" value="WH-like_DNA-bd_sf"/>
</dbReference>
<dbReference type="InterPro" id="IPR036390">
    <property type="entry name" value="WH_DNA-bd_sf"/>
</dbReference>
<evidence type="ECO:0000313" key="6">
    <source>
        <dbReference type="Proteomes" id="UP000024559"/>
    </source>
</evidence>
<reference evidence="6" key="1">
    <citation type="submission" date="2013-12" db="EMBL/GenBank/DDBJ databases">
        <title>Genome sequences of Streptococcus thermophilus strains MTH17CL396 and M17PTZA496 isolated from Fontina cheese in Valle d'Aosta region (Italy).</title>
        <authorList>
            <person name="Treu L."/>
            <person name="Giacomini A."/>
            <person name="Corich V."/>
            <person name="Vendramin V."/>
            <person name="Bovo B."/>
        </authorList>
    </citation>
    <scope>NUCLEOTIDE SEQUENCE [LARGE SCALE GENOMIC DNA]</scope>
    <source>
        <strain evidence="6">M17PTZA496</strain>
    </source>
</reference>
<dbReference type="EMBL" id="AZJT01000028">
    <property type="protein sequence ID" value="ETW90414.1"/>
    <property type="molecule type" value="Genomic_DNA"/>
</dbReference>
<evidence type="ECO:0000256" key="3">
    <source>
        <dbReference type="ARBA" id="ARBA00023163"/>
    </source>
</evidence>
<dbReference type="AlphaFoldDB" id="A0A0E2QIC4"/>
<dbReference type="InterPro" id="IPR051081">
    <property type="entry name" value="HTH_MetalResp_TranReg"/>
</dbReference>
<dbReference type="GO" id="GO:0003677">
    <property type="term" value="F:DNA binding"/>
    <property type="evidence" value="ECO:0007669"/>
    <property type="project" value="UniProtKB-KW"/>
</dbReference>
<dbReference type="CDD" id="cd00090">
    <property type="entry name" value="HTH_ARSR"/>
    <property type="match status" value="1"/>
</dbReference>
<evidence type="ECO:0000256" key="2">
    <source>
        <dbReference type="ARBA" id="ARBA00023125"/>
    </source>
</evidence>
<keyword evidence="3" id="KW-0804">Transcription</keyword>
<comment type="caution">
    <text evidence="5">The sequence shown here is derived from an EMBL/GenBank/DDBJ whole genome shotgun (WGS) entry which is preliminary data.</text>
</comment>
<dbReference type="SMART" id="SM00418">
    <property type="entry name" value="HTH_ARSR"/>
    <property type="match status" value="1"/>
</dbReference>
<dbReference type="PROSITE" id="PS50987">
    <property type="entry name" value="HTH_ARSR_2"/>
    <property type="match status" value="1"/>
</dbReference>
<evidence type="ECO:0000313" key="5">
    <source>
        <dbReference type="EMBL" id="ETW90414.1"/>
    </source>
</evidence>
<accession>A0A0E2QIC4</accession>
<dbReference type="Pfam" id="PF01022">
    <property type="entry name" value="HTH_5"/>
    <property type="match status" value="1"/>
</dbReference>
<protein>
    <recommendedName>
        <fullName evidence="4">HTH arsR-type domain-containing protein</fullName>
    </recommendedName>
</protein>
<evidence type="ECO:0000259" key="4">
    <source>
        <dbReference type="PROSITE" id="PS50987"/>
    </source>
</evidence>
<name>A0A0E2QIC4_STRTR</name>
<evidence type="ECO:0000256" key="1">
    <source>
        <dbReference type="ARBA" id="ARBA00023015"/>
    </source>
</evidence>
<sequence>MTVTIYFTESLLDNLSEINKNCFSIYSPLNEVLGSLHVLLNPDGHGLMTTWASETKQVMDEQILQELNYFSPFYKSKIPNFFIEEIIYEESSIEKQISLLGTNLLGKDKGLLINELKDFKDSKLMEDLIENADLVFLNFFSFLKMYYKYYFKDFVQKTDVFNVLNHYAMKQRKCISKQGFLRFIQSIDSNQIYWVKNAIKIQTKMNKKYYLGKGEKIIFLPSSVTWPHVRVNKMNEKIILTYNVNSHNIGNLARQEMSEIFKALSDPTRIDILYYLHEGKKTTKSLAQILVTSESTVSHHLNILKKAGIVNNIRNGKRVFYYNTDKVKELIPNFFLDIT</sequence>
<feature type="domain" description="HTH arsR-type" evidence="4">
    <location>
        <begin position="249"/>
        <end position="339"/>
    </location>
</feature>
<dbReference type="InterPro" id="IPR001845">
    <property type="entry name" value="HTH_ArsR_DNA-bd_dom"/>
</dbReference>